<evidence type="ECO:0000313" key="2">
    <source>
        <dbReference type="Proteomes" id="UP001234178"/>
    </source>
</evidence>
<organism evidence="1 2">
    <name type="scientific">Daphnia magna</name>
    <dbReference type="NCBI Taxonomy" id="35525"/>
    <lineage>
        <taxon>Eukaryota</taxon>
        <taxon>Metazoa</taxon>
        <taxon>Ecdysozoa</taxon>
        <taxon>Arthropoda</taxon>
        <taxon>Crustacea</taxon>
        <taxon>Branchiopoda</taxon>
        <taxon>Diplostraca</taxon>
        <taxon>Cladocera</taxon>
        <taxon>Anomopoda</taxon>
        <taxon>Daphniidae</taxon>
        <taxon>Daphnia</taxon>
    </lineage>
</organism>
<evidence type="ECO:0000313" key="1">
    <source>
        <dbReference type="EMBL" id="KAK4011730.1"/>
    </source>
</evidence>
<reference evidence="1 2" key="1">
    <citation type="journal article" date="2023" name="Nucleic Acids Res.">
        <title>The hologenome of Daphnia magna reveals possible DNA methylation and microbiome-mediated evolution of the host genome.</title>
        <authorList>
            <person name="Chaturvedi A."/>
            <person name="Li X."/>
            <person name="Dhandapani V."/>
            <person name="Marshall H."/>
            <person name="Kissane S."/>
            <person name="Cuenca-Cambronero M."/>
            <person name="Asole G."/>
            <person name="Calvet F."/>
            <person name="Ruiz-Romero M."/>
            <person name="Marangio P."/>
            <person name="Guigo R."/>
            <person name="Rago D."/>
            <person name="Mirbahai L."/>
            <person name="Eastwood N."/>
            <person name="Colbourne J.K."/>
            <person name="Zhou J."/>
            <person name="Mallon E."/>
            <person name="Orsini L."/>
        </authorList>
    </citation>
    <scope>NUCLEOTIDE SEQUENCE [LARGE SCALE GENOMIC DNA]</scope>
    <source>
        <strain evidence="1">LRV0_1</strain>
    </source>
</reference>
<dbReference type="EMBL" id="JAOYFB010000003">
    <property type="protein sequence ID" value="KAK4011730.1"/>
    <property type="molecule type" value="Genomic_DNA"/>
</dbReference>
<gene>
    <name evidence="1" type="ORF">OUZ56_020845</name>
</gene>
<name>A0ABQ9ZFL7_9CRUS</name>
<keyword evidence="2" id="KW-1185">Reference proteome</keyword>
<protein>
    <submittedName>
        <fullName evidence="1">Uncharacterized protein</fullName>
    </submittedName>
</protein>
<sequence length="127" mass="14746">MDSDFNFISFEFSGRKPRNILCNQSRTLRASHFKIEFDITSRGLGDKSLPWLTSWVDQLSVSICLAFTLTFPVSPNSECPPKIIMTGFQKRPSTFESTCYFRLFKNIFDIDIVKEWLEPELPQLPKN</sequence>
<accession>A0ABQ9ZFL7</accession>
<proteinExistence type="predicted"/>
<dbReference type="Proteomes" id="UP001234178">
    <property type="component" value="Unassembled WGS sequence"/>
</dbReference>
<comment type="caution">
    <text evidence="1">The sequence shown here is derived from an EMBL/GenBank/DDBJ whole genome shotgun (WGS) entry which is preliminary data.</text>
</comment>